<dbReference type="RefSeq" id="WP_015780422.1">
    <property type="nucleotide sequence ID" value="NC_013169.1"/>
</dbReference>
<feature type="transmembrane region" description="Helical" evidence="9">
    <location>
        <begin position="314"/>
        <end position="334"/>
    </location>
</feature>
<feature type="region of interest" description="Disordered" evidence="8">
    <location>
        <begin position="1"/>
        <end position="41"/>
    </location>
</feature>
<feature type="transmembrane region" description="Helical" evidence="9">
    <location>
        <begin position="125"/>
        <end position="148"/>
    </location>
</feature>
<comment type="similarity">
    <text evidence="2">Belongs to the binding-protein-dependent transport system permease family. FecCD subfamily.</text>
</comment>
<dbReference type="PANTHER" id="PTHR30472:SF19">
    <property type="entry name" value="PETROBACTIN IMPORT SYSTEM PERMEASE PROTEIN YCLO"/>
    <property type="match status" value="1"/>
</dbReference>
<dbReference type="InterPro" id="IPR000522">
    <property type="entry name" value="ABC_transptr_permease_BtuC"/>
</dbReference>
<feature type="transmembrane region" description="Helical" evidence="9">
    <location>
        <begin position="49"/>
        <end position="70"/>
    </location>
</feature>
<feature type="transmembrane region" description="Helical" evidence="9">
    <location>
        <begin position="271"/>
        <end position="302"/>
    </location>
</feature>
<feature type="transmembrane region" description="Helical" evidence="9">
    <location>
        <begin position="90"/>
        <end position="113"/>
    </location>
</feature>
<feature type="transmembrane region" description="Helical" evidence="9">
    <location>
        <begin position="343"/>
        <end position="361"/>
    </location>
</feature>
<accession>C7NG87</accession>
<evidence type="ECO:0000256" key="9">
    <source>
        <dbReference type="SAM" id="Phobius"/>
    </source>
</evidence>
<dbReference type="GO" id="GO:0005886">
    <property type="term" value="C:plasma membrane"/>
    <property type="evidence" value="ECO:0007669"/>
    <property type="project" value="UniProtKB-SubCell"/>
</dbReference>
<dbReference type="GO" id="GO:0033214">
    <property type="term" value="P:siderophore-iron import into cell"/>
    <property type="evidence" value="ECO:0007669"/>
    <property type="project" value="TreeGrafter"/>
</dbReference>
<evidence type="ECO:0000313" key="11">
    <source>
        <dbReference type="Proteomes" id="UP000006666"/>
    </source>
</evidence>
<sequence length="366" mass="38818">MSELTARAGVEDVSTSPADAHSAPRASQRWRGPVSGSGPFPSDRDRTRYAVVMAVLGVLALVIGGGLVAWDNPLPYGSPGFWRIAELRATSLVVIVVVVICQGTATVAFQSAANNRIITPSIMGFEALYVAISTGAVYFMGAAGIVALQGWPQFALTVLLMVAFSMVLYGWLLTGRRGNMHVMLLVGIVLGGGLGSLSAFMQRLLTPSDFDVLTARLFGSVANADASYLPLAIPLCAASAAALWWRSRRLNLVGLGRDVSTNLGLDHRREVLITLFLVSVLMATSTALVGPLTFLGFLVAMLSYQLAGTWDHRYVLPMAGLLGFVVLGGAYVVLKHVFYAEGAVSILIEVVGGSAFLFIILRKGTL</sequence>
<evidence type="ECO:0000256" key="3">
    <source>
        <dbReference type="ARBA" id="ARBA00022448"/>
    </source>
</evidence>
<keyword evidence="3" id="KW-0813">Transport</keyword>
<evidence type="ECO:0000313" key="10">
    <source>
        <dbReference type="EMBL" id="ACV07496.1"/>
    </source>
</evidence>
<feature type="transmembrane region" description="Helical" evidence="9">
    <location>
        <begin position="184"/>
        <end position="206"/>
    </location>
</feature>
<dbReference type="AlphaFoldDB" id="C7NG87"/>
<dbReference type="STRING" id="478801.Ksed_25330"/>
<dbReference type="SUPFAM" id="SSF81345">
    <property type="entry name" value="ABC transporter involved in vitamin B12 uptake, BtuC"/>
    <property type="match status" value="1"/>
</dbReference>
<organism evidence="10 11">
    <name type="scientific">Kytococcus sedentarius (strain ATCC 14392 / DSM 20547 / JCM 11482 / CCUG 33030 / NBRC 15357 / NCTC 11040 / CCM 314 / 541)</name>
    <name type="common">Micrococcus sedentarius</name>
    <dbReference type="NCBI Taxonomy" id="478801"/>
    <lineage>
        <taxon>Bacteria</taxon>
        <taxon>Bacillati</taxon>
        <taxon>Actinomycetota</taxon>
        <taxon>Actinomycetes</taxon>
        <taxon>Micrococcales</taxon>
        <taxon>Kytococcaceae</taxon>
        <taxon>Kytococcus</taxon>
    </lineage>
</organism>
<keyword evidence="7 9" id="KW-0472">Membrane</keyword>
<dbReference type="PANTHER" id="PTHR30472">
    <property type="entry name" value="FERRIC ENTEROBACTIN TRANSPORT SYSTEM PERMEASE PROTEIN"/>
    <property type="match status" value="1"/>
</dbReference>
<evidence type="ECO:0000256" key="8">
    <source>
        <dbReference type="SAM" id="MobiDB-lite"/>
    </source>
</evidence>
<dbReference type="Proteomes" id="UP000006666">
    <property type="component" value="Chromosome"/>
</dbReference>
<gene>
    <name evidence="10" type="ordered locus">Ksed_25330</name>
</gene>
<dbReference type="InterPro" id="IPR037294">
    <property type="entry name" value="ABC_BtuC-like"/>
</dbReference>
<evidence type="ECO:0000256" key="5">
    <source>
        <dbReference type="ARBA" id="ARBA00022692"/>
    </source>
</evidence>
<evidence type="ECO:0000256" key="4">
    <source>
        <dbReference type="ARBA" id="ARBA00022475"/>
    </source>
</evidence>
<keyword evidence="11" id="KW-1185">Reference proteome</keyword>
<protein>
    <submittedName>
        <fullName evidence="10">ABC-type enterochelin transport system, permease component</fullName>
    </submittedName>
</protein>
<evidence type="ECO:0000256" key="6">
    <source>
        <dbReference type="ARBA" id="ARBA00022989"/>
    </source>
</evidence>
<feature type="transmembrane region" description="Helical" evidence="9">
    <location>
        <begin position="226"/>
        <end position="245"/>
    </location>
</feature>
<comment type="subcellular location">
    <subcellularLocation>
        <location evidence="1">Cell membrane</location>
        <topology evidence="1">Multi-pass membrane protein</topology>
    </subcellularLocation>
</comment>
<evidence type="ECO:0000256" key="7">
    <source>
        <dbReference type="ARBA" id="ARBA00023136"/>
    </source>
</evidence>
<name>C7NG87_KYTSD</name>
<proteinExistence type="inferred from homology"/>
<dbReference type="Pfam" id="PF01032">
    <property type="entry name" value="FecCD"/>
    <property type="match status" value="1"/>
</dbReference>
<dbReference type="eggNOG" id="COG4605">
    <property type="taxonomic scope" value="Bacteria"/>
</dbReference>
<dbReference type="GO" id="GO:0022857">
    <property type="term" value="F:transmembrane transporter activity"/>
    <property type="evidence" value="ECO:0007669"/>
    <property type="project" value="InterPro"/>
</dbReference>
<reference evidence="10 11" key="1">
    <citation type="journal article" date="2009" name="Stand. Genomic Sci.">
        <title>Complete genome sequence of Kytococcus sedentarius type strain (541).</title>
        <authorList>
            <person name="Sims D."/>
            <person name="Brettin T."/>
            <person name="Detter J.C."/>
            <person name="Han C."/>
            <person name="Lapidus A."/>
            <person name="Copeland A."/>
            <person name="Glavina Del Rio T."/>
            <person name="Nolan M."/>
            <person name="Chen F."/>
            <person name="Lucas S."/>
            <person name="Tice H."/>
            <person name="Cheng J.F."/>
            <person name="Bruce D."/>
            <person name="Goodwin L."/>
            <person name="Pitluck S."/>
            <person name="Ovchinnikova G."/>
            <person name="Pati A."/>
            <person name="Ivanova N."/>
            <person name="Mavrommatis K."/>
            <person name="Chen A."/>
            <person name="Palaniappan K."/>
            <person name="D'haeseleer P."/>
            <person name="Chain P."/>
            <person name="Bristow J."/>
            <person name="Eisen J.A."/>
            <person name="Markowitz V."/>
            <person name="Hugenholtz P."/>
            <person name="Schneider S."/>
            <person name="Goker M."/>
            <person name="Pukall R."/>
            <person name="Kyrpides N.C."/>
            <person name="Klenk H.P."/>
        </authorList>
    </citation>
    <scope>NUCLEOTIDE SEQUENCE [LARGE SCALE GENOMIC DNA]</scope>
    <source>
        <strain evidence="11">ATCC 14392 / DSM 20547 / JCM 11482 / CCUG 33030 / NBRC 15357 / NCTC 11040 / CCM 314 / 541</strain>
    </source>
</reference>
<keyword evidence="5 9" id="KW-0812">Transmembrane</keyword>
<keyword evidence="6 9" id="KW-1133">Transmembrane helix</keyword>
<feature type="transmembrane region" description="Helical" evidence="9">
    <location>
        <begin position="154"/>
        <end position="172"/>
    </location>
</feature>
<evidence type="ECO:0000256" key="1">
    <source>
        <dbReference type="ARBA" id="ARBA00004651"/>
    </source>
</evidence>
<dbReference type="Gene3D" id="1.10.3470.10">
    <property type="entry name" value="ABC transporter involved in vitamin B12 uptake, BtuC"/>
    <property type="match status" value="1"/>
</dbReference>
<dbReference type="KEGG" id="kse:Ksed_25330"/>
<dbReference type="EMBL" id="CP001686">
    <property type="protein sequence ID" value="ACV07496.1"/>
    <property type="molecule type" value="Genomic_DNA"/>
</dbReference>
<dbReference type="HOGENOM" id="CLU_050494_0_0_11"/>
<evidence type="ECO:0000256" key="2">
    <source>
        <dbReference type="ARBA" id="ARBA00007935"/>
    </source>
</evidence>
<keyword evidence="4" id="KW-1003">Cell membrane</keyword>